<sequence length="74" mass="8222">MAVFDLLGAPIQLAVRKCAERFPLFQEYITIMAKHAERSEDSMIGAMGDAGVLLAVRVEFRYLLVFIGEMDAAN</sequence>
<gene>
    <name evidence="1" type="ORF">DM860_002374</name>
</gene>
<dbReference type="Proteomes" id="UP000249390">
    <property type="component" value="Unassembled WGS sequence"/>
</dbReference>
<proteinExistence type="predicted"/>
<accession>A0A328CYW5</accession>
<dbReference type="AlphaFoldDB" id="A0A328CYW5"/>
<keyword evidence="2" id="KW-1185">Reference proteome</keyword>
<name>A0A328CYW5_9ASTE</name>
<dbReference type="EMBL" id="NQVE01000209">
    <property type="protein sequence ID" value="RAL38396.1"/>
    <property type="molecule type" value="Genomic_DNA"/>
</dbReference>
<organism evidence="1 2">
    <name type="scientific">Cuscuta australis</name>
    <dbReference type="NCBI Taxonomy" id="267555"/>
    <lineage>
        <taxon>Eukaryota</taxon>
        <taxon>Viridiplantae</taxon>
        <taxon>Streptophyta</taxon>
        <taxon>Embryophyta</taxon>
        <taxon>Tracheophyta</taxon>
        <taxon>Spermatophyta</taxon>
        <taxon>Magnoliopsida</taxon>
        <taxon>eudicotyledons</taxon>
        <taxon>Gunneridae</taxon>
        <taxon>Pentapetalae</taxon>
        <taxon>asterids</taxon>
        <taxon>lamiids</taxon>
        <taxon>Solanales</taxon>
        <taxon>Convolvulaceae</taxon>
        <taxon>Cuscuteae</taxon>
        <taxon>Cuscuta</taxon>
        <taxon>Cuscuta subgen. Grammica</taxon>
        <taxon>Cuscuta sect. Cleistogrammica</taxon>
    </lineage>
</organism>
<evidence type="ECO:0000313" key="2">
    <source>
        <dbReference type="Proteomes" id="UP000249390"/>
    </source>
</evidence>
<evidence type="ECO:0000313" key="1">
    <source>
        <dbReference type="EMBL" id="RAL38396.1"/>
    </source>
</evidence>
<reference evidence="1 2" key="1">
    <citation type="submission" date="2018-06" db="EMBL/GenBank/DDBJ databases">
        <title>The Genome of Cuscuta australis (Dodder) Provides Insight into the Evolution of Plant Parasitism.</title>
        <authorList>
            <person name="Liu H."/>
        </authorList>
    </citation>
    <scope>NUCLEOTIDE SEQUENCE [LARGE SCALE GENOMIC DNA]</scope>
    <source>
        <strain evidence="2">cv. Yunnan</strain>
        <tissue evidence="1">Vines</tissue>
    </source>
</reference>
<comment type="caution">
    <text evidence="1">The sequence shown here is derived from an EMBL/GenBank/DDBJ whole genome shotgun (WGS) entry which is preliminary data.</text>
</comment>
<protein>
    <submittedName>
        <fullName evidence="1">Uncharacterized protein</fullName>
    </submittedName>
</protein>